<dbReference type="EMBL" id="CP009238">
    <property type="protein sequence ID" value="AIL32446.1"/>
    <property type="molecule type" value="Genomic_DNA"/>
</dbReference>
<feature type="transmembrane region" description="Helical" evidence="1">
    <location>
        <begin position="6"/>
        <end position="39"/>
    </location>
</feature>
<evidence type="ECO:0000313" key="3">
    <source>
        <dbReference type="Proteomes" id="UP000028945"/>
    </source>
</evidence>
<proteinExistence type="predicted"/>
<organism evidence="2 3">
    <name type="scientific">Basilea psittacipulmonis DSM 24701</name>
    <dbReference type="NCBI Taxonomy" id="1072685"/>
    <lineage>
        <taxon>Bacteria</taxon>
        <taxon>Pseudomonadati</taxon>
        <taxon>Pseudomonadota</taxon>
        <taxon>Betaproteobacteria</taxon>
        <taxon>Burkholderiales</taxon>
        <taxon>Alcaligenaceae</taxon>
        <taxon>Basilea</taxon>
    </lineage>
</organism>
<sequence>MDIVNRILYLIISLAFGIALFFIGAVVIGILAIFVLIMLIRSWLFKKDFDLKGFVKKTQSQTQDSIVRFRNSRFNKTWKKEEAKDVTDIEFKEKD</sequence>
<reference evidence="2 3" key="1">
    <citation type="journal article" date="2014" name="BMC Genomics">
        <title>A genomic perspective on a new bacterial genus and species from the Alcaligenaceae family, Basilea psittacipulmonis.</title>
        <authorList>
            <person name="Whiteson K.L."/>
            <person name="Hernandez D."/>
            <person name="Lazarevic V."/>
            <person name="Gaia N."/>
            <person name="Farinelli L."/>
            <person name="Francois P."/>
            <person name="Pilo P."/>
            <person name="Frey J."/>
            <person name="Schrenzel J."/>
        </authorList>
    </citation>
    <scope>NUCLEOTIDE SEQUENCE [LARGE SCALE GENOMIC DNA]</scope>
    <source>
        <strain evidence="2 3">DSM 24701</strain>
    </source>
</reference>
<keyword evidence="1" id="KW-0472">Membrane</keyword>
<evidence type="ECO:0000313" key="2">
    <source>
        <dbReference type="EMBL" id="AIL32446.1"/>
    </source>
</evidence>
<keyword evidence="3" id="KW-1185">Reference proteome</keyword>
<dbReference type="HOGENOM" id="CLU_2367148_0_0_4"/>
<keyword evidence="1" id="KW-1133">Transmembrane helix</keyword>
<dbReference type="Proteomes" id="UP000028945">
    <property type="component" value="Chromosome"/>
</dbReference>
<evidence type="ECO:0000256" key="1">
    <source>
        <dbReference type="SAM" id="Phobius"/>
    </source>
</evidence>
<name>A0A077DE69_9BURK</name>
<keyword evidence="1" id="KW-0812">Transmembrane</keyword>
<dbReference type="AlphaFoldDB" id="A0A077DE69"/>
<accession>A0A077DE69</accession>
<dbReference type="KEGG" id="bpsi:IX83_03220"/>
<gene>
    <name evidence="2" type="ORF">IX83_03220</name>
</gene>
<protein>
    <submittedName>
        <fullName evidence="2">Uncharacterized protein</fullName>
    </submittedName>
</protein>
<dbReference type="STRING" id="1072685.IX83_03220"/>